<comment type="caution">
    <text evidence="2">The sequence shown here is derived from an EMBL/GenBank/DDBJ whole genome shotgun (WGS) entry which is preliminary data.</text>
</comment>
<name>B3JEB1_9BACT</name>
<organism evidence="2 3">
    <name type="scientific">Phocaeicola coprocola DSM 17136</name>
    <dbReference type="NCBI Taxonomy" id="470145"/>
    <lineage>
        <taxon>Bacteria</taxon>
        <taxon>Pseudomonadati</taxon>
        <taxon>Bacteroidota</taxon>
        <taxon>Bacteroidia</taxon>
        <taxon>Bacteroidales</taxon>
        <taxon>Bacteroidaceae</taxon>
        <taxon>Phocaeicola</taxon>
    </lineage>
</organism>
<proteinExistence type="predicted"/>
<dbReference type="AlphaFoldDB" id="B3JEB1"/>
<evidence type="ECO:0000256" key="1">
    <source>
        <dbReference type="SAM" id="MobiDB-lite"/>
    </source>
</evidence>
<evidence type="ECO:0000313" key="2">
    <source>
        <dbReference type="EMBL" id="EDV02700.1"/>
    </source>
</evidence>
<gene>
    <name evidence="2" type="ORF">BACCOP_00200</name>
</gene>
<dbReference type="Proteomes" id="UP000003146">
    <property type="component" value="Unassembled WGS sequence"/>
</dbReference>
<accession>B3JEB1</accession>
<protein>
    <submittedName>
        <fullName evidence="2">Uncharacterized protein</fullName>
    </submittedName>
</protein>
<reference evidence="2 3" key="1">
    <citation type="submission" date="2008-04" db="EMBL/GenBank/DDBJ databases">
        <title>Draft genome sequence of Bacteroides coprocola (DSM 17136).</title>
        <authorList>
            <person name="Sudarsanam P."/>
            <person name="Ley R."/>
            <person name="Guruge J."/>
            <person name="Turnbaugh P.J."/>
            <person name="Mahowald M."/>
            <person name="Liep D."/>
            <person name="Gordon J."/>
        </authorList>
    </citation>
    <scope>NUCLEOTIDE SEQUENCE [LARGE SCALE GENOMIC DNA]</scope>
    <source>
        <strain evidence="2 3">DSM 17136</strain>
    </source>
</reference>
<reference evidence="2 3" key="2">
    <citation type="submission" date="2008-04" db="EMBL/GenBank/DDBJ databases">
        <authorList>
            <person name="Fulton L."/>
            <person name="Clifton S."/>
            <person name="Fulton B."/>
            <person name="Xu J."/>
            <person name="Minx P."/>
            <person name="Pepin K.H."/>
            <person name="Johnson M."/>
            <person name="Thiruvilangam P."/>
            <person name="Bhonagiri V."/>
            <person name="Nash W.E."/>
            <person name="Mardis E.R."/>
            <person name="Wilson R.K."/>
        </authorList>
    </citation>
    <scope>NUCLEOTIDE SEQUENCE [LARGE SCALE GENOMIC DNA]</scope>
    <source>
        <strain evidence="2 3">DSM 17136</strain>
    </source>
</reference>
<dbReference type="EMBL" id="ABIY02000020">
    <property type="protein sequence ID" value="EDV02700.1"/>
    <property type="molecule type" value="Genomic_DNA"/>
</dbReference>
<sequence>MSPAAEAKASLIRRQVSGGRREPSDLPLVMMTSGYTRWSRTISLIALMTEGRVKAINLEIA</sequence>
<feature type="region of interest" description="Disordered" evidence="1">
    <location>
        <begin position="1"/>
        <end position="24"/>
    </location>
</feature>
<dbReference type="HOGENOM" id="CLU_2927797_0_0_10"/>
<feature type="non-terminal residue" evidence="2">
    <location>
        <position position="61"/>
    </location>
</feature>
<evidence type="ECO:0000313" key="3">
    <source>
        <dbReference type="Proteomes" id="UP000003146"/>
    </source>
</evidence>